<dbReference type="Gene3D" id="3.30.780.10">
    <property type="entry name" value="SUI1-like domain"/>
    <property type="match status" value="1"/>
</dbReference>
<evidence type="ECO:0000313" key="9">
    <source>
        <dbReference type="Proteomes" id="UP000664521"/>
    </source>
</evidence>
<reference evidence="8" key="1">
    <citation type="submission" date="2021-03" db="EMBL/GenBank/DDBJ databases">
        <authorList>
            <person name="Tagirdzhanova G."/>
        </authorList>
    </citation>
    <scope>NUCLEOTIDE SEQUENCE</scope>
</reference>
<comment type="caution">
    <text evidence="8">The sequence shown here is derived from an EMBL/GenBank/DDBJ whole genome shotgun (WGS) entry which is preliminary data.</text>
</comment>
<dbReference type="EMBL" id="CAJPDS010000025">
    <property type="protein sequence ID" value="CAF9920297.1"/>
    <property type="molecule type" value="Genomic_DNA"/>
</dbReference>
<evidence type="ECO:0000256" key="1">
    <source>
        <dbReference type="ARBA" id="ARBA00004173"/>
    </source>
</evidence>
<proteinExistence type="inferred from homology"/>
<dbReference type="Pfam" id="PF05046">
    <property type="entry name" value="Img2"/>
    <property type="match status" value="1"/>
</dbReference>
<evidence type="ECO:0000256" key="2">
    <source>
        <dbReference type="ARBA" id="ARBA00005677"/>
    </source>
</evidence>
<evidence type="ECO:0000313" key="8">
    <source>
        <dbReference type="EMBL" id="CAF9920297.1"/>
    </source>
</evidence>
<comment type="similarity">
    <text evidence="2">Belongs to the mitochondrion-specific ribosomal protein mL49 family.</text>
</comment>
<dbReference type="InterPro" id="IPR007740">
    <property type="entry name" value="Ribosomal_mL49"/>
</dbReference>
<dbReference type="Proteomes" id="UP000664521">
    <property type="component" value="Unassembled WGS sequence"/>
</dbReference>
<gene>
    <name evidence="8" type="ORF">HETSPECPRED_004231</name>
</gene>
<sequence length="173" mass="19905">MPFLWPSLLQRPICRQLCNRTLNSFNSTPTLRHSSTAFANYKGKQVFKGKSTPVSRASRNRPQKPPRVHLPACKFPSNPPPTPDPAQIEKLPYYIHRTASQQLPVYKLAKRGGNLRQTRLRKIEGDLARLRSDLQDALSLESEHIKINQLTKHIIIKGWRQSDVAKFLTDRQF</sequence>
<dbReference type="GO" id="GO:0005762">
    <property type="term" value="C:mitochondrial large ribosomal subunit"/>
    <property type="evidence" value="ECO:0007669"/>
    <property type="project" value="TreeGrafter"/>
</dbReference>
<accession>A0A8H3FCT2</accession>
<keyword evidence="3" id="KW-0689">Ribosomal protein</keyword>
<keyword evidence="5" id="KW-0687">Ribonucleoprotein</keyword>
<organism evidence="8 9">
    <name type="scientific">Heterodermia speciosa</name>
    <dbReference type="NCBI Taxonomy" id="116794"/>
    <lineage>
        <taxon>Eukaryota</taxon>
        <taxon>Fungi</taxon>
        <taxon>Dikarya</taxon>
        <taxon>Ascomycota</taxon>
        <taxon>Pezizomycotina</taxon>
        <taxon>Lecanoromycetes</taxon>
        <taxon>OSLEUM clade</taxon>
        <taxon>Lecanoromycetidae</taxon>
        <taxon>Caliciales</taxon>
        <taxon>Physciaceae</taxon>
        <taxon>Heterodermia</taxon>
    </lineage>
</organism>
<evidence type="ECO:0000256" key="5">
    <source>
        <dbReference type="ARBA" id="ARBA00023274"/>
    </source>
</evidence>
<name>A0A8H3FCT2_9LECA</name>
<dbReference type="OrthoDB" id="19439at2759"/>
<protein>
    <recommendedName>
        <fullName evidence="6">Large ribosomal subunit protein mL49</fullName>
    </recommendedName>
</protein>
<keyword evidence="9" id="KW-1185">Reference proteome</keyword>
<evidence type="ECO:0000256" key="7">
    <source>
        <dbReference type="SAM" id="MobiDB-lite"/>
    </source>
</evidence>
<dbReference type="GO" id="GO:0003735">
    <property type="term" value="F:structural constituent of ribosome"/>
    <property type="evidence" value="ECO:0007669"/>
    <property type="project" value="InterPro"/>
</dbReference>
<dbReference type="PANTHER" id="PTHR13477:SF0">
    <property type="entry name" value="LARGE RIBOSOMAL SUBUNIT PROTEIN ML49"/>
    <property type="match status" value="1"/>
</dbReference>
<evidence type="ECO:0000256" key="4">
    <source>
        <dbReference type="ARBA" id="ARBA00023128"/>
    </source>
</evidence>
<dbReference type="AlphaFoldDB" id="A0A8H3FCT2"/>
<keyword evidence="4" id="KW-0496">Mitochondrion</keyword>
<feature type="compositionally biased region" description="Basic residues" evidence="7">
    <location>
        <begin position="58"/>
        <end position="67"/>
    </location>
</feature>
<evidence type="ECO:0000256" key="6">
    <source>
        <dbReference type="ARBA" id="ARBA00035191"/>
    </source>
</evidence>
<dbReference type="PANTHER" id="PTHR13477">
    <property type="entry name" value="MITOCHONDRIAL 39S RIBOSOMAL PROTEIN L49"/>
    <property type="match status" value="1"/>
</dbReference>
<evidence type="ECO:0000256" key="3">
    <source>
        <dbReference type="ARBA" id="ARBA00022980"/>
    </source>
</evidence>
<feature type="region of interest" description="Disordered" evidence="7">
    <location>
        <begin position="47"/>
        <end position="69"/>
    </location>
</feature>
<comment type="subcellular location">
    <subcellularLocation>
        <location evidence="1">Mitochondrion</location>
    </subcellularLocation>
</comment>
<dbReference type="GO" id="GO:0006412">
    <property type="term" value="P:translation"/>
    <property type="evidence" value="ECO:0007669"/>
    <property type="project" value="InterPro"/>
</dbReference>